<gene>
    <name evidence="2" type="ORF">NA57DRAFT_77030</name>
</gene>
<evidence type="ECO:0000313" key="2">
    <source>
        <dbReference type="EMBL" id="KAF2098238.1"/>
    </source>
</evidence>
<evidence type="ECO:0000313" key="3">
    <source>
        <dbReference type="Proteomes" id="UP000799772"/>
    </source>
</evidence>
<dbReference type="Gene3D" id="1.10.3210.10">
    <property type="entry name" value="Hypothetical protein af1432"/>
    <property type="match status" value="1"/>
</dbReference>
<accession>A0A9P4IDX4</accession>
<feature type="domain" description="HD" evidence="1">
    <location>
        <begin position="37"/>
        <end position="134"/>
    </location>
</feature>
<evidence type="ECO:0000259" key="1">
    <source>
        <dbReference type="Pfam" id="PF01966"/>
    </source>
</evidence>
<proteinExistence type="predicted"/>
<dbReference type="OrthoDB" id="2378324at2759"/>
<dbReference type="Proteomes" id="UP000799772">
    <property type="component" value="Unassembled WGS sequence"/>
</dbReference>
<comment type="caution">
    <text evidence="2">The sequence shown here is derived from an EMBL/GenBank/DDBJ whole genome shotgun (WGS) entry which is preliminary data.</text>
</comment>
<dbReference type="SUPFAM" id="SSF109604">
    <property type="entry name" value="HD-domain/PDEase-like"/>
    <property type="match status" value="1"/>
</dbReference>
<dbReference type="InterPro" id="IPR006674">
    <property type="entry name" value="HD_domain"/>
</dbReference>
<dbReference type="PANTHER" id="PTHR35569">
    <property type="entry name" value="CYANAMIDE HYDRATASE DDI2-RELATED"/>
    <property type="match status" value="1"/>
</dbReference>
<dbReference type="Pfam" id="PF01966">
    <property type="entry name" value="HD"/>
    <property type="match status" value="1"/>
</dbReference>
<name>A0A9P4IDX4_9PEZI</name>
<reference evidence="2" key="1">
    <citation type="journal article" date="2020" name="Stud. Mycol.">
        <title>101 Dothideomycetes genomes: a test case for predicting lifestyles and emergence of pathogens.</title>
        <authorList>
            <person name="Haridas S."/>
            <person name="Albert R."/>
            <person name="Binder M."/>
            <person name="Bloem J."/>
            <person name="Labutti K."/>
            <person name="Salamov A."/>
            <person name="Andreopoulos B."/>
            <person name="Baker S."/>
            <person name="Barry K."/>
            <person name="Bills G."/>
            <person name="Bluhm B."/>
            <person name="Cannon C."/>
            <person name="Castanera R."/>
            <person name="Culley D."/>
            <person name="Daum C."/>
            <person name="Ezra D."/>
            <person name="Gonzalez J."/>
            <person name="Henrissat B."/>
            <person name="Kuo A."/>
            <person name="Liang C."/>
            <person name="Lipzen A."/>
            <person name="Lutzoni F."/>
            <person name="Magnuson J."/>
            <person name="Mondo S."/>
            <person name="Nolan M."/>
            <person name="Ohm R."/>
            <person name="Pangilinan J."/>
            <person name="Park H.-J."/>
            <person name="Ramirez L."/>
            <person name="Alfaro M."/>
            <person name="Sun H."/>
            <person name="Tritt A."/>
            <person name="Yoshinaga Y."/>
            <person name="Zwiers L.-H."/>
            <person name="Turgeon B."/>
            <person name="Goodwin S."/>
            <person name="Spatafora J."/>
            <person name="Crous P."/>
            <person name="Grigoriev I."/>
        </authorList>
    </citation>
    <scope>NUCLEOTIDE SEQUENCE</scope>
    <source>
        <strain evidence="2">CBS 133067</strain>
    </source>
</reference>
<dbReference type="InterPro" id="IPR003607">
    <property type="entry name" value="HD/PDEase_dom"/>
</dbReference>
<organism evidence="2 3">
    <name type="scientific">Rhizodiscina lignyota</name>
    <dbReference type="NCBI Taxonomy" id="1504668"/>
    <lineage>
        <taxon>Eukaryota</taxon>
        <taxon>Fungi</taxon>
        <taxon>Dikarya</taxon>
        <taxon>Ascomycota</taxon>
        <taxon>Pezizomycotina</taxon>
        <taxon>Dothideomycetes</taxon>
        <taxon>Pleosporomycetidae</taxon>
        <taxon>Aulographales</taxon>
        <taxon>Rhizodiscinaceae</taxon>
        <taxon>Rhizodiscina</taxon>
    </lineage>
</organism>
<keyword evidence="3" id="KW-1185">Reference proteome</keyword>
<protein>
    <recommendedName>
        <fullName evidence="1">HD domain-containing protein</fullName>
    </recommendedName>
</protein>
<dbReference type="EMBL" id="ML978127">
    <property type="protein sequence ID" value="KAF2098238.1"/>
    <property type="molecule type" value="Genomic_DNA"/>
</dbReference>
<dbReference type="AlphaFoldDB" id="A0A9P4IDX4"/>
<dbReference type="CDD" id="cd00077">
    <property type="entry name" value="HDc"/>
    <property type="match status" value="1"/>
</dbReference>
<sequence length="241" mass="27194">MASTALPTKVVGGVTVPDTSLITKALDFAREHSTDYTYNHIIRSFVFGFIIADKLPHTKDRDREAHAVAAILHDVGFPIGHPPHSDVISKDNRFEVDGANAAREFLKREASSQEWDKHRLQLVWDAIALHTIGSVVFHKEPEVQACSYGIWADFQGPDRVAGGLLSWDEYNTVVEEFPRLGLMKGLKDNMLHLCRTKPETTFDNTVGEWGDRYLSVDEYSRKGKLTQDLLETCDLDEREPN</sequence>
<dbReference type="PANTHER" id="PTHR35569:SF1">
    <property type="entry name" value="CYANAMIDE HYDRATASE DDI2-RELATED"/>
    <property type="match status" value="1"/>
</dbReference>